<comment type="caution">
    <text evidence="15">The sequence shown here is derived from an EMBL/GenBank/DDBJ whole genome shotgun (WGS) entry which is preliminary data.</text>
</comment>
<dbReference type="CDD" id="cd06158">
    <property type="entry name" value="S2P-M50_like_1"/>
    <property type="match status" value="1"/>
</dbReference>
<evidence type="ECO:0000256" key="8">
    <source>
        <dbReference type="ARBA" id="ARBA00022801"/>
    </source>
</evidence>
<evidence type="ECO:0000256" key="13">
    <source>
        <dbReference type="SAM" id="Phobius"/>
    </source>
</evidence>
<dbReference type="Proteomes" id="UP000229641">
    <property type="component" value="Unassembled WGS sequence"/>
</dbReference>
<comment type="similarity">
    <text evidence="3">Belongs to the peptidase M50B family.</text>
</comment>
<evidence type="ECO:0000256" key="2">
    <source>
        <dbReference type="ARBA" id="ARBA00004651"/>
    </source>
</evidence>
<dbReference type="Pfam" id="PF02163">
    <property type="entry name" value="Peptidase_M50"/>
    <property type="match status" value="1"/>
</dbReference>
<evidence type="ECO:0000313" key="15">
    <source>
        <dbReference type="EMBL" id="PIQ89973.1"/>
    </source>
</evidence>
<dbReference type="PANTHER" id="PTHR35864:SF1">
    <property type="entry name" value="ZINC METALLOPROTEASE YWHC-RELATED"/>
    <property type="match status" value="1"/>
</dbReference>
<accession>A0A2H0LZW9</accession>
<dbReference type="GO" id="GO:0005886">
    <property type="term" value="C:plasma membrane"/>
    <property type="evidence" value="ECO:0007669"/>
    <property type="project" value="UniProtKB-SubCell"/>
</dbReference>
<evidence type="ECO:0000259" key="14">
    <source>
        <dbReference type="Pfam" id="PF02163"/>
    </source>
</evidence>
<feature type="transmembrane region" description="Helical" evidence="13">
    <location>
        <begin position="54"/>
        <end position="74"/>
    </location>
</feature>
<gene>
    <name evidence="15" type="ORF">COV72_00230</name>
</gene>
<keyword evidence="10 13" id="KW-1133">Transmembrane helix</keyword>
<proteinExistence type="inferred from homology"/>
<keyword evidence="8" id="KW-0378">Hydrolase</keyword>
<feature type="domain" description="Peptidase M50" evidence="14">
    <location>
        <begin position="130"/>
        <end position="181"/>
    </location>
</feature>
<keyword evidence="7" id="KW-0479">Metal-binding</keyword>
<dbReference type="InterPro" id="IPR008915">
    <property type="entry name" value="Peptidase_M50"/>
</dbReference>
<evidence type="ECO:0000256" key="6">
    <source>
        <dbReference type="ARBA" id="ARBA00022692"/>
    </source>
</evidence>
<evidence type="ECO:0000256" key="1">
    <source>
        <dbReference type="ARBA" id="ARBA00001947"/>
    </source>
</evidence>
<dbReference type="GO" id="GO:0006508">
    <property type="term" value="P:proteolysis"/>
    <property type="evidence" value="ECO:0007669"/>
    <property type="project" value="UniProtKB-KW"/>
</dbReference>
<dbReference type="InterPro" id="IPR052348">
    <property type="entry name" value="Metallopeptidase_M50B"/>
</dbReference>
<keyword evidence="9" id="KW-0862">Zinc</keyword>
<keyword evidence="4" id="KW-1003">Cell membrane</keyword>
<evidence type="ECO:0000256" key="3">
    <source>
        <dbReference type="ARBA" id="ARBA00007931"/>
    </source>
</evidence>
<protein>
    <submittedName>
        <fullName evidence="15">Site-2 protease family protein</fullName>
    </submittedName>
</protein>
<evidence type="ECO:0000256" key="4">
    <source>
        <dbReference type="ARBA" id="ARBA00022475"/>
    </source>
</evidence>
<dbReference type="GO" id="GO:0008237">
    <property type="term" value="F:metallopeptidase activity"/>
    <property type="evidence" value="ECO:0007669"/>
    <property type="project" value="UniProtKB-KW"/>
</dbReference>
<comment type="subcellular location">
    <subcellularLocation>
        <location evidence="2">Cell membrane</location>
        <topology evidence="2">Multi-pass membrane protein</topology>
    </subcellularLocation>
</comment>
<evidence type="ECO:0000256" key="11">
    <source>
        <dbReference type="ARBA" id="ARBA00023049"/>
    </source>
</evidence>
<feature type="transmembrane region" description="Helical" evidence="13">
    <location>
        <begin position="95"/>
        <end position="116"/>
    </location>
</feature>
<keyword evidence="5 15" id="KW-0645">Protease</keyword>
<keyword evidence="6 13" id="KW-0812">Transmembrane</keyword>
<evidence type="ECO:0000256" key="7">
    <source>
        <dbReference type="ARBA" id="ARBA00022723"/>
    </source>
</evidence>
<dbReference type="EMBL" id="PCWA01000007">
    <property type="protein sequence ID" value="PIQ89973.1"/>
    <property type="molecule type" value="Genomic_DNA"/>
</dbReference>
<feature type="transmembrane region" description="Helical" evidence="13">
    <location>
        <begin position="175"/>
        <end position="197"/>
    </location>
</feature>
<evidence type="ECO:0000256" key="10">
    <source>
        <dbReference type="ARBA" id="ARBA00022989"/>
    </source>
</evidence>
<reference evidence="15 16" key="1">
    <citation type="submission" date="2017-09" db="EMBL/GenBank/DDBJ databases">
        <title>Depth-based differentiation of microbial function through sediment-hosted aquifers and enrichment of novel symbionts in the deep terrestrial subsurface.</title>
        <authorList>
            <person name="Probst A.J."/>
            <person name="Ladd B."/>
            <person name="Jarett J.K."/>
            <person name="Geller-Mcgrath D.E."/>
            <person name="Sieber C.M."/>
            <person name="Emerson J.B."/>
            <person name="Anantharaman K."/>
            <person name="Thomas B.C."/>
            <person name="Malmstrom R."/>
            <person name="Stieglmeier M."/>
            <person name="Klingl A."/>
            <person name="Woyke T."/>
            <person name="Ryan C.M."/>
            <person name="Banfield J.F."/>
        </authorList>
    </citation>
    <scope>NUCLEOTIDE SEQUENCE [LARGE SCALE GENOMIC DNA]</scope>
    <source>
        <strain evidence="15">CG11_big_fil_rev_8_21_14_0_20_42_13</strain>
    </source>
</reference>
<evidence type="ECO:0000313" key="16">
    <source>
        <dbReference type="Proteomes" id="UP000229641"/>
    </source>
</evidence>
<name>A0A2H0LZW9_9BACT</name>
<evidence type="ECO:0000256" key="5">
    <source>
        <dbReference type="ARBA" id="ARBA00022670"/>
    </source>
</evidence>
<sequence length="206" mass="22431">MILFAILLTVLFCAIVIHEVAHGWVAYKLGDPTAKFAGRITLNPLAHIDPVGTILLPLSLIAISIITNTSPVIFGWAKPVPISFRNLKQPKTDMILVGLAGPAANFTLAMLASVIFKTITSASPIALILLDNIITINLILGVFNLLPIPPLDGSRIIMGILPRKLSYAYASFERYGMLILFLLLGLGVFHAVILPIVQMLRYMLLH</sequence>
<keyword evidence="11" id="KW-0482">Metalloprotease</keyword>
<evidence type="ECO:0000256" key="12">
    <source>
        <dbReference type="ARBA" id="ARBA00023136"/>
    </source>
</evidence>
<dbReference type="AlphaFoldDB" id="A0A2H0LZW9"/>
<dbReference type="GO" id="GO:0046872">
    <property type="term" value="F:metal ion binding"/>
    <property type="evidence" value="ECO:0007669"/>
    <property type="project" value="UniProtKB-KW"/>
</dbReference>
<feature type="transmembrane region" description="Helical" evidence="13">
    <location>
        <begin position="122"/>
        <end position="146"/>
    </location>
</feature>
<comment type="cofactor">
    <cofactor evidence="1">
        <name>Zn(2+)</name>
        <dbReference type="ChEBI" id="CHEBI:29105"/>
    </cofactor>
</comment>
<evidence type="ECO:0000256" key="9">
    <source>
        <dbReference type="ARBA" id="ARBA00022833"/>
    </source>
</evidence>
<dbReference type="InterPro" id="IPR044537">
    <property type="entry name" value="Rip2-like"/>
</dbReference>
<organism evidence="15 16">
    <name type="scientific">Candidatus Ghiorseimicrobium undicola</name>
    <dbReference type="NCBI Taxonomy" id="1974746"/>
    <lineage>
        <taxon>Bacteria</taxon>
        <taxon>Pseudomonadati</taxon>
        <taxon>Candidatus Omnitrophota</taxon>
        <taxon>Candidatus Ghiorseimicrobium</taxon>
    </lineage>
</organism>
<dbReference type="PANTHER" id="PTHR35864">
    <property type="entry name" value="ZINC METALLOPROTEASE MJ0611-RELATED"/>
    <property type="match status" value="1"/>
</dbReference>
<keyword evidence="12 13" id="KW-0472">Membrane</keyword>